<gene>
    <name evidence="2" type="ORF">Bhyg_11669</name>
</gene>
<evidence type="ECO:0000256" key="1">
    <source>
        <dbReference type="SAM" id="MobiDB-lite"/>
    </source>
</evidence>
<name>A0A9Q0MVZ8_9DIPT</name>
<evidence type="ECO:0000313" key="2">
    <source>
        <dbReference type="EMBL" id="KAJ6638931.1"/>
    </source>
</evidence>
<dbReference type="EMBL" id="WJQU01000003">
    <property type="protein sequence ID" value="KAJ6638931.1"/>
    <property type="molecule type" value="Genomic_DNA"/>
</dbReference>
<reference evidence="2" key="1">
    <citation type="submission" date="2022-07" db="EMBL/GenBank/DDBJ databases">
        <authorList>
            <person name="Trinca V."/>
            <person name="Uliana J.V.C."/>
            <person name="Torres T.T."/>
            <person name="Ward R.J."/>
            <person name="Monesi N."/>
        </authorList>
    </citation>
    <scope>NUCLEOTIDE SEQUENCE</scope>
    <source>
        <strain evidence="2">HSMRA1968</strain>
        <tissue evidence="2">Whole embryos</tissue>
    </source>
</reference>
<evidence type="ECO:0000313" key="3">
    <source>
        <dbReference type="Proteomes" id="UP001151699"/>
    </source>
</evidence>
<proteinExistence type="predicted"/>
<protein>
    <recommendedName>
        <fullName evidence="4">HTH CENPB-type domain-containing protein</fullName>
    </recommendedName>
</protein>
<comment type="caution">
    <text evidence="2">The sequence shown here is derived from an EMBL/GenBank/DDBJ whole genome shotgun (WGS) entry which is preliminary data.</text>
</comment>
<feature type="compositionally biased region" description="Basic and acidic residues" evidence="1">
    <location>
        <begin position="168"/>
        <end position="179"/>
    </location>
</feature>
<keyword evidence="3" id="KW-1185">Reference proteome</keyword>
<dbReference type="Proteomes" id="UP001151699">
    <property type="component" value="Chromosome X"/>
</dbReference>
<dbReference type="AlphaFoldDB" id="A0A9Q0MVZ8"/>
<dbReference type="OrthoDB" id="4327074at2759"/>
<sequence>MARKNSFEPPPFKRMKMENAEDELLEIMKPPVSGDQRGERKKYCIAPQKTYLEACKEMKETGISFRKAAEKYKRSRQIFSVEQEEELAVFVRETSDFYNGMSSKDVRILAFVYGVCNQVDLPVGWRESHQASFDWCLGFIKRNKLTPMMTSSHQFRNTGNGNVNGAASKEKAMNDEKTEDIPKAAVC</sequence>
<evidence type="ECO:0008006" key="4">
    <source>
        <dbReference type="Google" id="ProtNLM"/>
    </source>
</evidence>
<organism evidence="2 3">
    <name type="scientific">Pseudolycoriella hygida</name>
    <dbReference type="NCBI Taxonomy" id="35572"/>
    <lineage>
        <taxon>Eukaryota</taxon>
        <taxon>Metazoa</taxon>
        <taxon>Ecdysozoa</taxon>
        <taxon>Arthropoda</taxon>
        <taxon>Hexapoda</taxon>
        <taxon>Insecta</taxon>
        <taxon>Pterygota</taxon>
        <taxon>Neoptera</taxon>
        <taxon>Endopterygota</taxon>
        <taxon>Diptera</taxon>
        <taxon>Nematocera</taxon>
        <taxon>Sciaroidea</taxon>
        <taxon>Sciaridae</taxon>
        <taxon>Pseudolycoriella</taxon>
    </lineage>
</organism>
<feature type="compositionally biased region" description="Polar residues" evidence="1">
    <location>
        <begin position="151"/>
        <end position="165"/>
    </location>
</feature>
<feature type="region of interest" description="Disordered" evidence="1">
    <location>
        <begin position="151"/>
        <end position="179"/>
    </location>
</feature>
<accession>A0A9Q0MVZ8</accession>